<evidence type="ECO:0000256" key="4">
    <source>
        <dbReference type="ARBA" id="ARBA00023002"/>
    </source>
</evidence>
<evidence type="ECO:0000259" key="5">
    <source>
        <dbReference type="Pfam" id="PF07992"/>
    </source>
</evidence>
<proteinExistence type="predicted"/>
<accession>A0ABU6MHY6</accession>
<keyword evidence="7" id="KW-1185">Reference proteome</keyword>
<dbReference type="EMBL" id="JARMAB010000020">
    <property type="protein sequence ID" value="MED1204125.1"/>
    <property type="molecule type" value="Genomic_DNA"/>
</dbReference>
<keyword evidence="3" id="KW-0285">Flavoprotein</keyword>
<evidence type="ECO:0000256" key="1">
    <source>
        <dbReference type="ARBA" id="ARBA00001974"/>
    </source>
</evidence>
<gene>
    <name evidence="6" type="ORF">P4T90_13790</name>
</gene>
<dbReference type="Pfam" id="PF07992">
    <property type="entry name" value="Pyr_redox_2"/>
    <property type="match status" value="1"/>
</dbReference>
<dbReference type="Gene3D" id="3.50.50.60">
    <property type="entry name" value="FAD/NAD(P)-binding domain"/>
    <property type="match status" value="2"/>
</dbReference>
<dbReference type="PRINTS" id="PR00368">
    <property type="entry name" value="FADPNR"/>
</dbReference>
<comment type="caution">
    <text evidence="6">The sequence shown here is derived from an EMBL/GenBank/DDBJ whole genome shotgun (WGS) entry which is preliminary data.</text>
</comment>
<feature type="domain" description="FAD/NAD(P)-binding" evidence="5">
    <location>
        <begin position="5"/>
        <end position="283"/>
    </location>
</feature>
<sequence>MRHIDVVIIGGGPAGISAAIWCQRLGIQHLLIEKKGELGGQLLNIHNEIIDYPGVQAANGRELQRMLLTHFHEAGCSVQLNTWISSINNTSHTLVLHEGNKKEKLHYHYLILATGAGQRRLNVPGEKEMLARGENYSASADAHLFKDKAVAIVGGGDRAFEGAILLADAGANVFIVHRSKEFKARSQYLNEALQKENITILTETAVSAILGEKAVSAIELKKKSGEIMKLEVAAVFVRIGVKPNSELAEGIARMNKDGLLETDLLGRTSDPALFAIGDLCTIPLFSSIALSVGQGAVVAKHLASILSEGGERVQVR</sequence>
<dbReference type="Proteomes" id="UP001341444">
    <property type="component" value="Unassembled WGS sequence"/>
</dbReference>
<dbReference type="PANTHER" id="PTHR48105">
    <property type="entry name" value="THIOREDOXIN REDUCTASE 1-RELATED-RELATED"/>
    <property type="match status" value="1"/>
</dbReference>
<dbReference type="PRINTS" id="PR00469">
    <property type="entry name" value="PNDRDTASEII"/>
</dbReference>
<dbReference type="SUPFAM" id="SSF51905">
    <property type="entry name" value="FAD/NAD(P)-binding domain"/>
    <property type="match status" value="1"/>
</dbReference>
<comment type="cofactor">
    <cofactor evidence="1">
        <name>FAD</name>
        <dbReference type="ChEBI" id="CHEBI:57692"/>
    </cofactor>
</comment>
<name>A0ABU6MHY6_9BACI</name>
<dbReference type="RefSeq" id="WP_066263915.1">
    <property type="nucleotide sequence ID" value="NZ_JARMAB010000020.1"/>
</dbReference>
<dbReference type="InterPro" id="IPR036188">
    <property type="entry name" value="FAD/NAD-bd_sf"/>
</dbReference>
<dbReference type="InterPro" id="IPR023753">
    <property type="entry name" value="FAD/NAD-binding_dom"/>
</dbReference>
<evidence type="ECO:0000256" key="2">
    <source>
        <dbReference type="ARBA" id="ARBA00011738"/>
    </source>
</evidence>
<evidence type="ECO:0000313" key="6">
    <source>
        <dbReference type="EMBL" id="MED1204125.1"/>
    </source>
</evidence>
<organism evidence="6 7">
    <name type="scientific">Heyndrickxia acidicola</name>
    <dbReference type="NCBI Taxonomy" id="209389"/>
    <lineage>
        <taxon>Bacteria</taxon>
        <taxon>Bacillati</taxon>
        <taxon>Bacillota</taxon>
        <taxon>Bacilli</taxon>
        <taxon>Bacillales</taxon>
        <taxon>Bacillaceae</taxon>
        <taxon>Heyndrickxia</taxon>
    </lineage>
</organism>
<evidence type="ECO:0000256" key="3">
    <source>
        <dbReference type="ARBA" id="ARBA00022630"/>
    </source>
</evidence>
<keyword evidence="4" id="KW-0560">Oxidoreductase</keyword>
<reference evidence="6 7" key="1">
    <citation type="submission" date="2023-03" db="EMBL/GenBank/DDBJ databases">
        <title>Bacillus Genome Sequencing.</title>
        <authorList>
            <person name="Dunlap C."/>
        </authorList>
    </citation>
    <scope>NUCLEOTIDE SEQUENCE [LARGE SCALE GENOMIC DNA]</scope>
    <source>
        <strain evidence="6 7">B-23453</strain>
    </source>
</reference>
<dbReference type="InterPro" id="IPR050097">
    <property type="entry name" value="Ferredoxin-NADP_redctase_2"/>
</dbReference>
<protein>
    <submittedName>
        <fullName evidence="6">FAD-dependent oxidoreductase</fullName>
    </submittedName>
</protein>
<comment type="subunit">
    <text evidence="2">Homodimer.</text>
</comment>
<evidence type="ECO:0000313" key="7">
    <source>
        <dbReference type="Proteomes" id="UP001341444"/>
    </source>
</evidence>